<evidence type="ECO:0000313" key="1">
    <source>
        <dbReference type="EMBL" id="KAF5857142.1"/>
    </source>
</evidence>
<dbReference type="AlphaFoldDB" id="A0A8H5ZXN6"/>
<reference evidence="1 2" key="1">
    <citation type="submission" date="2019-04" db="EMBL/GenBank/DDBJ databases">
        <title>Aspergillus burnettii sp. nov., novel species from soil in southeast Queensland.</title>
        <authorList>
            <person name="Gilchrist C.L.M."/>
            <person name="Pitt J.I."/>
            <person name="Lange L."/>
            <person name="Lacey H.J."/>
            <person name="Vuong D."/>
            <person name="Midgley D.J."/>
            <person name="Greenfield P."/>
            <person name="Bradbury M."/>
            <person name="Lacey E."/>
            <person name="Busk P.K."/>
            <person name="Pilgaard B."/>
            <person name="Chooi Y.H."/>
            <person name="Piggott A.M."/>
        </authorList>
    </citation>
    <scope>NUCLEOTIDE SEQUENCE [LARGE SCALE GENOMIC DNA]</scope>
    <source>
        <strain evidence="1 2">FRR 5400</strain>
    </source>
</reference>
<gene>
    <name evidence="1" type="ORF">ETB97_006222</name>
</gene>
<dbReference type="EMBL" id="SPNV01000274">
    <property type="protein sequence ID" value="KAF5857142.1"/>
    <property type="molecule type" value="Genomic_DNA"/>
</dbReference>
<keyword evidence="2" id="KW-1185">Reference proteome</keyword>
<sequence length="73" mass="8174">MGFQFARDSNVSKKANEDLKSCARFLSRISTTWPLISQKLEILQHLQLVAKDKLQEAPGGSAVISFQPHMLCD</sequence>
<organism evidence="1 2">
    <name type="scientific">Petromyces alliaceus</name>
    <name type="common">Aspergillus alliaceus</name>
    <dbReference type="NCBI Taxonomy" id="209559"/>
    <lineage>
        <taxon>Eukaryota</taxon>
        <taxon>Fungi</taxon>
        <taxon>Dikarya</taxon>
        <taxon>Ascomycota</taxon>
        <taxon>Pezizomycotina</taxon>
        <taxon>Eurotiomycetes</taxon>
        <taxon>Eurotiomycetidae</taxon>
        <taxon>Eurotiales</taxon>
        <taxon>Aspergillaceae</taxon>
        <taxon>Aspergillus</taxon>
        <taxon>Aspergillus subgen. Circumdati</taxon>
    </lineage>
</organism>
<protein>
    <submittedName>
        <fullName evidence="1">Uncharacterized protein</fullName>
    </submittedName>
</protein>
<name>A0A8H5ZXN6_PETAA</name>
<dbReference type="Proteomes" id="UP000541154">
    <property type="component" value="Unassembled WGS sequence"/>
</dbReference>
<proteinExistence type="predicted"/>
<comment type="caution">
    <text evidence="1">The sequence shown here is derived from an EMBL/GenBank/DDBJ whole genome shotgun (WGS) entry which is preliminary data.</text>
</comment>
<accession>A0A8H5ZXN6</accession>
<evidence type="ECO:0000313" key="2">
    <source>
        <dbReference type="Proteomes" id="UP000541154"/>
    </source>
</evidence>